<evidence type="ECO:0000256" key="1">
    <source>
        <dbReference type="SAM" id="Phobius"/>
    </source>
</evidence>
<dbReference type="RefSeq" id="WP_133202859.1">
    <property type="nucleotide sequence ID" value="NZ_SMRU01000003.1"/>
</dbReference>
<reference evidence="2 3" key="1">
    <citation type="submission" date="2019-03" db="EMBL/GenBank/DDBJ databases">
        <title>Whole genome sequence of Arthrobacter sp JH1-1.</title>
        <authorList>
            <person name="Trinh H.N."/>
        </authorList>
    </citation>
    <scope>NUCLEOTIDE SEQUENCE [LARGE SCALE GENOMIC DNA]</scope>
    <source>
        <strain evidence="2 3">JH1-1</strain>
    </source>
</reference>
<gene>
    <name evidence="2" type="ORF">E1809_03590</name>
</gene>
<dbReference type="EMBL" id="SMRU01000003">
    <property type="protein sequence ID" value="TDG01118.1"/>
    <property type="molecule type" value="Genomic_DNA"/>
</dbReference>
<keyword evidence="1" id="KW-0812">Transmembrane</keyword>
<proteinExistence type="predicted"/>
<comment type="caution">
    <text evidence="2">The sequence shown here is derived from an EMBL/GenBank/DDBJ whole genome shotgun (WGS) entry which is preliminary data.</text>
</comment>
<organism evidence="2 3">
    <name type="scientific">Arthrobacter terricola</name>
    <dbReference type="NCBI Taxonomy" id="2547396"/>
    <lineage>
        <taxon>Bacteria</taxon>
        <taxon>Bacillati</taxon>
        <taxon>Actinomycetota</taxon>
        <taxon>Actinomycetes</taxon>
        <taxon>Micrococcales</taxon>
        <taxon>Micrococcaceae</taxon>
        <taxon>Arthrobacter</taxon>
    </lineage>
</organism>
<evidence type="ECO:0000313" key="2">
    <source>
        <dbReference type="EMBL" id="TDG01118.1"/>
    </source>
</evidence>
<feature type="transmembrane region" description="Helical" evidence="1">
    <location>
        <begin position="84"/>
        <end position="105"/>
    </location>
</feature>
<sequence length="199" mass="20331">MTAQTARTVPTPSSVGPTAGASVTLFSCFAGMGAGLVELSIASSYILPRGPLMLPGFVVAVWGLALLSVSVASLQRGRLRFRRLTARALAVAVVFHVAALTVGISQQVLDGGHLAALFLVLMTLGSSAWIARRYPDGEETSARPGARMAVPPHPGLLVAAAFAAAVVVAAITTPGLAASVAGQHAVPHQEHSLPTGHHH</sequence>
<accession>A0A4R5L0S9</accession>
<protein>
    <submittedName>
        <fullName evidence="2">Uncharacterized protein</fullName>
    </submittedName>
</protein>
<feature type="transmembrane region" description="Helical" evidence="1">
    <location>
        <begin position="52"/>
        <end position="72"/>
    </location>
</feature>
<keyword evidence="1" id="KW-0472">Membrane</keyword>
<name>A0A4R5L0S9_9MICC</name>
<dbReference type="PROSITE" id="PS51257">
    <property type="entry name" value="PROKAR_LIPOPROTEIN"/>
    <property type="match status" value="1"/>
</dbReference>
<evidence type="ECO:0000313" key="3">
    <source>
        <dbReference type="Proteomes" id="UP000295511"/>
    </source>
</evidence>
<feature type="transmembrane region" description="Helical" evidence="1">
    <location>
        <begin position="111"/>
        <end position="131"/>
    </location>
</feature>
<dbReference type="OrthoDB" id="4949736at2"/>
<feature type="transmembrane region" description="Helical" evidence="1">
    <location>
        <begin position="21"/>
        <end position="46"/>
    </location>
</feature>
<dbReference type="Proteomes" id="UP000295511">
    <property type="component" value="Unassembled WGS sequence"/>
</dbReference>
<dbReference type="AlphaFoldDB" id="A0A4R5L0S9"/>
<feature type="transmembrane region" description="Helical" evidence="1">
    <location>
        <begin position="152"/>
        <end position="171"/>
    </location>
</feature>
<keyword evidence="1" id="KW-1133">Transmembrane helix</keyword>
<keyword evidence="3" id="KW-1185">Reference proteome</keyword>